<dbReference type="RefSeq" id="WP_150739912.1">
    <property type="nucleotide sequence ID" value="NZ_CABPSP010000014.1"/>
</dbReference>
<dbReference type="AlphaFoldDB" id="A0A5E5AE93"/>
<keyword evidence="2" id="KW-1185">Reference proteome</keyword>
<name>A0A5E5AE93_9BURK</name>
<sequence>MSDSVFEPYIQRWHLTPDGAPFASLGGLLLPVHRAGTPAILKISRSPEEVAGGQLMAWWQGDGAAPVLEIEGEALLMVRAQGEASLTQMVRDCRDDDATRILCETVAHLHRPRLAPGPALTPLPEWFHSLLNLPENSPDVLKRSAQTARMLLDTTTHTVVLHGDIHHANVLDFGTRGWLAIDPKGLRGERGFDYANLFCNPDVEMARKPEVFARRVDIVTRTAAIDPRRLLQWVLAWAGLSVVWMLEDDHGQLNGEAEGRLDVARLTAAALDA</sequence>
<organism evidence="1 2">
    <name type="scientific">Pandoraea anapnoica</name>
    <dbReference type="NCBI Taxonomy" id="2508301"/>
    <lineage>
        <taxon>Bacteria</taxon>
        <taxon>Pseudomonadati</taxon>
        <taxon>Pseudomonadota</taxon>
        <taxon>Betaproteobacteria</taxon>
        <taxon>Burkholderiales</taxon>
        <taxon>Burkholderiaceae</taxon>
        <taxon>Pandoraea</taxon>
    </lineage>
</organism>
<dbReference type="GO" id="GO:0019748">
    <property type="term" value="P:secondary metabolic process"/>
    <property type="evidence" value="ECO:0007669"/>
    <property type="project" value="InterPro"/>
</dbReference>
<dbReference type="OrthoDB" id="3638028at2"/>
<dbReference type="InterPro" id="IPR006748">
    <property type="entry name" value="NH2Glyco/OHUrea_AB-resist_kin"/>
</dbReference>
<reference evidence="1 2" key="1">
    <citation type="submission" date="2019-08" db="EMBL/GenBank/DDBJ databases">
        <authorList>
            <person name="Peeters C."/>
        </authorList>
    </citation>
    <scope>NUCLEOTIDE SEQUENCE [LARGE SCALE GENOMIC DNA]</scope>
    <source>
        <strain evidence="1 2">LMG 31117</strain>
    </source>
</reference>
<dbReference type="GO" id="GO:0016773">
    <property type="term" value="F:phosphotransferase activity, alcohol group as acceptor"/>
    <property type="evidence" value="ECO:0007669"/>
    <property type="project" value="InterPro"/>
</dbReference>
<dbReference type="InterPro" id="IPR011009">
    <property type="entry name" value="Kinase-like_dom_sf"/>
</dbReference>
<gene>
    <name evidence="1" type="ORF">PAN31117_04234</name>
</gene>
<dbReference type="Pfam" id="PF04655">
    <property type="entry name" value="APH_6_hur"/>
    <property type="match status" value="1"/>
</dbReference>
<evidence type="ECO:0000313" key="1">
    <source>
        <dbReference type="EMBL" id="VVE71981.1"/>
    </source>
</evidence>
<dbReference type="EMBL" id="CABPSP010000014">
    <property type="protein sequence ID" value="VVE71981.1"/>
    <property type="molecule type" value="Genomic_DNA"/>
</dbReference>
<evidence type="ECO:0008006" key="3">
    <source>
        <dbReference type="Google" id="ProtNLM"/>
    </source>
</evidence>
<evidence type="ECO:0000313" key="2">
    <source>
        <dbReference type="Proteomes" id="UP000383122"/>
    </source>
</evidence>
<dbReference type="Proteomes" id="UP000383122">
    <property type="component" value="Unassembled WGS sequence"/>
</dbReference>
<dbReference type="SUPFAM" id="SSF56112">
    <property type="entry name" value="Protein kinase-like (PK-like)"/>
    <property type="match status" value="1"/>
</dbReference>
<proteinExistence type="predicted"/>
<accession>A0A5E5AE93</accession>
<protein>
    <recommendedName>
        <fullName evidence="3">3'-kinase</fullName>
    </recommendedName>
</protein>